<keyword evidence="7" id="KW-1185">Reference proteome</keyword>
<dbReference type="Pfam" id="PF04577">
    <property type="entry name" value="Glyco_transf_61"/>
    <property type="match status" value="1"/>
</dbReference>
<keyword evidence="3" id="KW-0808">Transferase</keyword>
<comment type="subcellular location">
    <subcellularLocation>
        <location evidence="1">Golgi apparatus membrane</location>
        <topology evidence="1">Single-pass type II membrane protein</topology>
    </subcellularLocation>
</comment>
<comment type="caution">
    <text evidence="6">The sequence shown here is derived from an EMBL/GenBank/DDBJ whole genome shotgun (WGS) entry which is preliminary data.</text>
</comment>
<feature type="domain" description="Glycosyltransferase 61 catalytic" evidence="5">
    <location>
        <begin position="204"/>
        <end position="393"/>
    </location>
</feature>
<protein>
    <submittedName>
        <fullName evidence="6">Glycosyltransferase 61</fullName>
    </submittedName>
</protein>
<gene>
    <name evidence="6" type="ORF">RJ641_014923</name>
</gene>
<evidence type="ECO:0000256" key="4">
    <source>
        <dbReference type="ARBA" id="ARBA00023180"/>
    </source>
</evidence>
<dbReference type="Proteomes" id="UP001370490">
    <property type="component" value="Unassembled WGS sequence"/>
</dbReference>
<dbReference type="GO" id="GO:0000139">
    <property type="term" value="C:Golgi membrane"/>
    <property type="evidence" value="ECO:0007669"/>
    <property type="project" value="UniProtKB-SubCell"/>
</dbReference>
<dbReference type="EMBL" id="JBAMMX010000020">
    <property type="protein sequence ID" value="KAK6921245.1"/>
    <property type="molecule type" value="Genomic_DNA"/>
</dbReference>
<sequence length="480" mass="55074">MAVCRDDLASCRFTLSFPNQENLGENQKCAHSIFQAKIAMDWTLSGLLHGIELFNHPKKLQGFSIALTSYYAHIELPSENAFEFIFRLQNHFLSCVVSMAEMKSKPLCNFLGRNSDFCDIRGDIHVYGNSSTIFVVSPETKGILVGNDSWSIRPYCRKYRKGIMNQTKEWTVKAVVDQQRLPDCTKTHAKPAVLFSEGGYAGNFFHSFADVIVPLYLTSQQFNGEVQFLVTQMKTWWNWKYQRILKSLSKYEIIDIDKEEEIHCFTSIHVGLQRYNDLKIDASISPHGISMKDFGKFLRSTYSLKRSSAIRLRDGGRKRPRLLIISRKRTRRFTNEDEIAQMAKDLGYEVVMLEANSNITSFSRIVNSCDVMMGVHGAGLTNMVFLPEKAVLVQVIGIGHEWISREYFGEPAVDMNLKYLAYNTSIQESTLTHEYPHVLRNPSSIAKQELRDIYLTKQNVKLNLSRFRPTLLRALELLND</sequence>
<dbReference type="InterPro" id="IPR049625">
    <property type="entry name" value="Glyco_transf_61_cat"/>
</dbReference>
<organism evidence="6 7">
    <name type="scientific">Dillenia turbinata</name>
    <dbReference type="NCBI Taxonomy" id="194707"/>
    <lineage>
        <taxon>Eukaryota</taxon>
        <taxon>Viridiplantae</taxon>
        <taxon>Streptophyta</taxon>
        <taxon>Embryophyta</taxon>
        <taxon>Tracheophyta</taxon>
        <taxon>Spermatophyta</taxon>
        <taxon>Magnoliopsida</taxon>
        <taxon>eudicotyledons</taxon>
        <taxon>Gunneridae</taxon>
        <taxon>Pentapetalae</taxon>
        <taxon>Dilleniales</taxon>
        <taxon>Dilleniaceae</taxon>
        <taxon>Dillenia</taxon>
    </lineage>
</organism>
<accession>A0AAN8UT35</accession>
<evidence type="ECO:0000259" key="5">
    <source>
        <dbReference type="Pfam" id="PF04577"/>
    </source>
</evidence>
<dbReference type="AlphaFoldDB" id="A0AAN8UT35"/>
<evidence type="ECO:0000256" key="3">
    <source>
        <dbReference type="ARBA" id="ARBA00022679"/>
    </source>
</evidence>
<reference evidence="6 7" key="1">
    <citation type="submission" date="2023-12" db="EMBL/GenBank/DDBJ databases">
        <title>A high-quality genome assembly for Dillenia turbinata (Dilleniales).</title>
        <authorList>
            <person name="Chanderbali A."/>
        </authorList>
    </citation>
    <scope>NUCLEOTIDE SEQUENCE [LARGE SCALE GENOMIC DNA]</scope>
    <source>
        <strain evidence="6">LSX21</strain>
        <tissue evidence="6">Leaf</tissue>
    </source>
</reference>
<name>A0AAN8UT35_9MAGN</name>
<evidence type="ECO:0000256" key="2">
    <source>
        <dbReference type="ARBA" id="ARBA00022676"/>
    </source>
</evidence>
<keyword evidence="4" id="KW-0325">Glycoprotein</keyword>
<proteinExistence type="predicted"/>
<dbReference type="PANTHER" id="PTHR20961">
    <property type="entry name" value="GLYCOSYLTRANSFERASE"/>
    <property type="match status" value="1"/>
</dbReference>
<keyword evidence="2" id="KW-0328">Glycosyltransferase</keyword>
<evidence type="ECO:0000313" key="7">
    <source>
        <dbReference type="Proteomes" id="UP001370490"/>
    </source>
</evidence>
<evidence type="ECO:0000313" key="6">
    <source>
        <dbReference type="EMBL" id="KAK6921245.1"/>
    </source>
</evidence>
<dbReference type="PANTHER" id="PTHR20961:SF5">
    <property type="entry name" value="GLYCOSYLTRANSFERASE-RELATED"/>
    <property type="match status" value="1"/>
</dbReference>
<evidence type="ECO:0000256" key="1">
    <source>
        <dbReference type="ARBA" id="ARBA00004323"/>
    </source>
</evidence>
<dbReference type="GO" id="GO:0016763">
    <property type="term" value="F:pentosyltransferase activity"/>
    <property type="evidence" value="ECO:0007669"/>
    <property type="project" value="UniProtKB-ARBA"/>
</dbReference>
<dbReference type="InterPro" id="IPR007657">
    <property type="entry name" value="Glycosyltransferase_61"/>
</dbReference>